<dbReference type="GO" id="GO:0007399">
    <property type="term" value="P:nervous system development"/>
    <property type="evidence" value="ECO:0007669"/>
    <property type="project" value="TreeGrafter"/>
</dbReference>
<keyword evidence="3" id="KW-0677">Repeat</keyword>
<evidence type="ECO:0000256" key="7">
    <source>
        <dbReference type="ARBA" id="ARBA00023319"/>
    </source>
</evidence>
<gene>
    <name evidence="12" type="ORF">OSB1V03_LOCUS6315</name>
</gene>
<reference evidence="12" key="1">
    <citation type="submission" date="2020-11" db="EMBL/GenBank/DDBJ databases">
        <authorList>
            <person name="Tran Van P."/>
        </authorList>
    </citation>
    <scope>NUCLEOTIDE SEQUENCE</scope>
</reference>
<dbReference type="InterPro" id="IPR036116">
    <property type="entry name" value="FN3_sf"/>
</dbReference>
<dbReference type="InterPro" id="IPR036179">
    <property type="entry name" value="Ig-like_dom_sf"/>
</dbReference>
<feature type="domain" description="Fibronectin type-III" evidence="11">
    <location>
        <begin position="510"/>
        <end position="610"/>
    </location>
</feature>
<dbReference type="SUPFAM" id="SSF49265">
    <property type="entry name" value="Fibronectin type III"/>
    <property type="match status" value="1"/>
</dbReference>
<dbReference type="GO" id="GO:0005886">
    <property type="term" value="C:plasma membrane"/>
    <property type="evidence" value="ECO:0007669"/>
    <property type="project" value="UniProtKB-SubCell"/>
</dbReference>
<evidence type="ECO:0008006" key="14">
    <source>
        <dbReference type="Google" id="ProtNLM"/>
    </source>
</evidence>
<evidence type="ECO:0000256" key="8">
    <source>
        <dbReference type="SAM" id="MobiDB-lite"/>
    </source>
</evidence>
<dbReference type="InterPro" id="IPR003599">
    <property type="entry name" value="Ig_sub"/>
</dbReference>
<dbReference type="PROSITE" id="PS50853">
    <property type="entry name" value="FN3"/>
    <property type="match status" value="2"/>
</dbReference>
<comment type="subcellular location">
    <subcellularLocation>
        <location evidence="1">Cell membrane</location>
    </subcellularLocation>
</comment>
<feature type="transmembrane region" description="Helical" evidence="9">
    <location>
        <begin position="743"/>
        <end position="767"/>
    </location>
</feature>
<evidence type="ECO:0000313" key="12">
    <source>
        <dbReference type="EMBL" id="CAD7625882.1"/>
    </source>
</evidence>
<feature type="region of interest" description="Disordered" evidence="8">
    <location>
        <begin position="913"/>
        <end position="932"/>
    </location>
</feature>
<dbReference type="Proteomes" id="UP000759131">
    <property type="component" value="Unassembled WGS sequence"/>
</dbReference>
<dbReference type="PANTHER" id="PTHR44170:SF54">
    <property type="entry name" value="FI24025P1"/>
    <property type="match status" value="1"/>
</dbReference>
<feature type="domain" description="Ig-like" evidence="10">
    <location>
        <begin position="260"/>
        <end position="340"/>
    </location>
</feature>
<dbReference type="Pfam" id="PF13927">
    <property type="entry name" value="Ig_3"/>
    <property type="match status" value="1"/>
</dbReference>
<keyword evidence="9" id="KW-1133">Transmembrane helix</keyword>
<dbReference type="FunFam" id="2.60.40.10:FF:000005">
    <property type="entry name" value="Neuronal cell adhesion molecule"/>
    <property type="match status" value="1"/>
</dbReference>
<proteinExistence type="predicted"/>
<evidence type="ECO:0000256" key="4">
    <source>
        <dbReference type="ARBA" id="ARBA00023136"/>
    </source>
</evidence>
<accession>A0A7R9KPK3</accession>
<keyword evidence="6" id="KW-0325">Glycoprotein</keyword>
<keyword evidence="2" id="KW-1003">Cell membrane</keyword>
<dbReference type="Gene3D" id="2.60.40.10">
    <property type="entry name" value="Immunoglobulins"/>
    <property type="match status" value="6"/>
</dbReference>
<dbReference type="InterPro" id="IPR003598">
    <property type="entry name" value="Ig_sub2"/>
</dbReference>
<dbReference type="GO" id="GO:0009653">
    <property type="term" value="P:anatomical structure morphogenesis"/>
    <property type="evidence" value="ECO:0007669"/>
    <property type="project" value="UniProtKB-ARBA"/>
</dbReference>
<evidence type="ECO:0000256" key="2">
    <source>
        <dbReference type="ARBA" id="ARBA00022475"/>
    </source>
</evidence>
<evidence type="ECO:0000256" key="5">
    <source>
        <dbReference type="ARBA" id="ARBA00023157"/>
    </source>
</evidence>
<dbReference type="Pfam" id="PF00041">
    <property type="entry name" value="fn3"/>
    <property type="match status" value="2"/>
</dbReference>
<dbReference type="InterPro" id="IPR007110">
    <property type="entry name" value="Ig-like_dom"/>
</dbReference>
<dbReference type="EMBL" id="OC857973">
    <property type="protein sequence ID" value="CAD7625882.1"/>
    <property type="molecule type" value="Genomic_DNA"/>
</dbReference>
<dbReference type="Pfam" id="PF07679">
    <property type="entry name" value="I-set"/>
    <property type="match status" value="1"/>
</dbReference>
<feature type="region of interest" description="Disordered" evidence="8">
    <location>
        <begin position="237"/>
        <end position="261"/>
    </location>
</feature>
<dbReference type="Pfam" id="PF00047">
    <property type="entry name" value="ig"/>
    <property type="match status" value="1"/>
</dbReference>
<dbReference type="InterPro" id="IPR013783">
    <property type="entry name" value="Ig-like_fold"/>
</dbReference>
<organism evidence="12">
    <name type="scientific">Medioppia subpectinata</name>
    <dbReference type="NCBI Taxonomy" id="1979941"/>
    <lineage>
        <taxon>Eukaryota</taxon>
        <taxon>Metazoa</taxon>
        <taxon>Ecdysozoa</taxon>
        <taxon>Arthropoda</taxon>
        <taxon>Chelicerata</taxon>
        <taxon>Arachnida</taxon>
        <taxon>Acari</taxon>
        <taxon>Acariformes</taxon>
        <taxon>Sarcoptiformes</taxon>
        <taxon>Oribatida</taxon>
        <taxon>Brachypylina</taxon>
        <taxon>Oppioidea</taxon>
        <taxon>Oppiidae</taxon>
        <taxon>Medioppia</taxon>
    </lineage>
</organism>
<keyword evidence="7" id="KW-0393">Immunoglobulin domain</keyword>
<sequence length="989" mass="109593">MSVFVSTFVDQSCGDGKRHAEPNLQFVSEPTSQYVSPDGGRAVFKCTATPTSAGIRWLNAGMPLFQDSLAGLKIYRHKLVLKLPKMSKHSDNTSDSLANESIHLTQLYSRGEFQCLAHHKNRAIISQTAKLILAELKPFGRRDNVSVAVIAGNTAVIPCQTPYSVPNAVTEFVVNSTLIDKTRERYRLMPSGDLQILNVRESDAGVYRCVAHNPFLAQRTYATHFVELSVHRQPRHHHNQHNSHYNPSHHSHRNHNSHSVKFSVSPKSHISAVTGSNVTFECAAAGSPTPAITWKKSDGHLPKGRAIQDAGNLILVNVRRGDDGTYVCMASNASPNTAVSANSVLEIQEIPQFVRKTAIDEKEVMEGQEIVLECSTKGKPRPVVDWFHNGVQITPEISNKNGIVIKGTDGSKLSIVNAKSDLHSGMYQCFATNELGSTYAMTVVNVLTLSQSQTESNHNVKEVDINENEDDSNPIENSADTELIDEEDDLFSRAPSSRRNNKNKGVKMVPPTKPEVTRLSEDSVMVRWDVPHNDGLPIRFFKVQYREMTAKGSDWNTVDDDIAPHILSYAVNGLTTGAKYRFRIAAVYSNNDNKLGPNSIKFTLFKDPPMKKPLNGPVIIHAEPVSPSAITMKWDYYDIDSVAIEGFFIYYRASISAGDYLKVTAIGANTRSHIITHLLPDTTYDIKMQCFNVAGTSDFSNIFMVKTQSSPEIAKDKGHKKDHSDNNINGAIDPVKGDKDKTLYTVIFITAGALVLVFVVCIVLCVMRHKPQTIRQNGSAGKLPKEKHPKAGANNHNHMFSHSNHNIFNHHRSNGHISNTLMAAASNGYLSRSTLIDRMDGEYPHQISIRVNPFCEISNGGSTLNRNNTMNGSFRSKSVSQHQLASNNNSVAETPLSLNTMERRKLKRMDEHYPNSTLTHSNSRLNHHNHSTSFTRLNGTLERKRRSRTDLLNASDKDNTNDSIITTTKCNGMQNAATNGTLVIMQSSC</sequence>
<evidence type="ECO:0000313" key="13">
    <source>
        <dbReference type="Proteomes" id="UP000759131"/>
    </source>
</evidence>
<keyword evidence="9" id="KW-0812">Transmembrane</keyword>
<keyword evidence="4 9" id="KW-0472">Membrane</keyword>
<evidence type="ECO:0000256" key="3">
    <source>
        <dbReference type="ARBA" id="ARBA00022737"/>
    </source>
</evidence>
<feature type="compositionally biased region" description="Basic residues" evidence="8">
    <location>
        <begin position="237"/>
        <end position="258"/>
    </location>
</feature>
<dbReference type="GO" id="GO:0098609">
    <property type="term" value="P:cell-cell adhesion"/>
    <property type="evidence" value="ECO:0007669"/>
    <property type="project" value="UniProtKB-ARBA"/>
</dbReference>
<keyword evidence="5" id="KW-1015">Disulfide bond</keyword>
<feature type="domain" description="Fibronectin type-III" evidence="11">
    <location>
        <begin position="616"/>
        <end position="710"/>
    </location>
</feature>
<feature type="region of interest" description="Disordered" evidence="8">
    <location>
        <begin position="862"/>
        <end position="892"/>
    </location>
</feature>
<dbReference type="InterPro" id="IPR013151">
    <property type="entry name" value="Immunoglobulin_dom"/>
</dbReference>
<name>A0A7R9KPK3_9ACAR</name>
<dbReference type="EMBL" id="CAJPIZ010003398">
    <property type="protein sequence ID" value="CAG2106312.1"/>
    <property type="molecule type" value="Genomic_DNA"/>
</dbReference>
<feature type="domain" description="Ig-like" evidence="10">
    <location>
        <begin position="138"/>
        <end position="229"/>
    </location>
</feature>
<dbReference type="AlphaFoldDB" id="A0A7R9KPK3"/>
<dbReference type="SUPFAM" id="SSF48726">
    <property type="entry name" value="Immunoglobulin"/>
    <property type="match status" value="3"/>
</dbReference>
<dbReference type="InterPro" id="IPR013098">
    <property type="entry name" value="Ig_I-set"/>
</dbReference>
<dbReference type="GO" id="GO:0030154">
    <property type="term" value="P:cell differentiation"/>
    <property type="evidence" value="ECO:0007669"/>
    <property type="project" value="UniProtKB-ARBA"/>
</dbReference>
<evidence type="ECO:0000259" key="11">
    <source>
        <dbReference type="PROSITE" id="PS50853"/>
    </source>
</evidence>
<evidence type="ECO:0000256" key="1">
    <source>
        <dbReference type="ARBA" id="ARBA00004236"/>
    </source>
</evidence>
<dbReference type="OrthoDB" id="9998697at2759"/>
<evidence type="ECO:0000259" key="10">
    <source>
        <dbReference type="PROSITE" id="PS50835"/>
    </source>
</evidence>
<dbReference type="InterPro" id="IPR003961">
    <property type="entry name" value="FN3_dom"/>
</dbReference>
<evidence type="ECO:0000256" key="9">
    <source>
        <dbReference type="SAM" id="Phobius"/>
    </source>
</evidence>
<feature type="region of interest" description="Disordered" evidence="8">
    <location>
        <begin position="493"/>
        <end position="513"/>
    </location>
</feature>
<evidence type="ECO:0000256" key="6">
    <source>
        <dbReference type="ARBA" id="ARBA00023180"/>
    </source>
</evidence>
<feature type="region of interest" description="Disordered" evidence="8">
    <location>
        <begin position="713"/>
        <end position="732"/>
    </location>
</feature>
<dbReference type="SMART" id="SM00060">
    <property type="entry name" value="FN3"/>
    <property type="match status" value="2"/>
</dbReference>
<dbReference type="SMART" id="SM00408">
    <property type="entry name" value="IGc2"/>
    <property type="match status" value="3"/>
</dbReference>
<dbReference type="PANTHER" id="PTHR44170">
    <property type="entry name" value="PROTEIN SIDEKICK"/>
    <property type="match status" value="1"/>
</dbReference>
<feature type="domain" description="Ig-like" evidence="10">
    <location>
        <begin position="22"/>
        <end position="126"/>
    </location>
</feature>
<feature type="domain" description="Ig-like" evidence="10">
    <location>
        <begin position="351"/>
        <end position="445"/>
    </location>
</feature>
<keyword evidence="13" id="KW-1185">Reference proteome</keyword>
<dbReference type="PROSITE" id="PS50835">
    <property type="entry name" value="IG_LIKE"/>
    <property type="match status" value="4"/>
</dbReference>
<protein>
    <recommendedName>
        <fullName evidence="14">Interference hedgehog</fullName>
    </recommendedName>
</protein>
<dbReference type="CDD" id="cd00063">
    <property type="entry name" value="FN3"/>
    <property type="match status" value="2"/>
</dbReference>
<dbReference type="SMART" id="SM00409">
    <property type="entry name" value="IG"/>
    <property type="match status" value="4"/>
</dbReference>